<dbReference type="AlphaFoldDB" id="A0A1M5VCA6"/>
<dbReference type="EMBL" id="FQWQ01000004">
    <property type="protein sequence ID" value="SHH72867.1"/>
    <property type="molecule type" value="Genomic_DNA"/>
</dbReference>
<dbReference type="RefSeq" id="WP_073139873.1">
    <property type="nucleotide sequence ID" value="NZ_FQWQ01000004.1"/>
</dbReference>
<reference evidence="2 3" key="1">
    <citation type="submission" date="2016-11" db="EMBL/GenBank/DDBJ databases">
        <authorList>
            <person name="Jaros S."/>
            <person name="Januszkiewicz K."/>
            <person name="Wedrychowicz H."/>
        </authorList>
    </citation>
    <scope>NUCLEOTIDE SEQUENCE [LARGE SCALE GENOMIC DNA]</scope>
    <source>
        <strain evidence="2 3">DSM 24574</strain>
    </source>
</reference>
<sequence>MKYPLRFLFLISVLGLAEASAQVKIKSISLSDTIIYATVDRPGDLYVITKGGQIQRFAPDATLGVVYKHGPVPTQFDPRDGSRLFAYFRNDRHYAFYNPSFDMTASYHLDSSFVIEPWLVTISGDHDIWVVDAADGSLKKVTQATETVDIDVKIPAGLYKDIKAFTSLREYQGFVFLLQPHKGIQVFSRMGKWLRTIESPTLNSFNFIGEELYYIEKDRLKFFNLFTAETREQPLLQPAHFVLVTDERIYSVKNKTIDFFTPKP</sequence>
<proteinExistence type="predicted"/>
<organism evidence="2 3">
    <name type="scientific">Chryseolinea serpens</name>
    <dbReference type="NCBI Taxonomy" id="947013"/>
    <lineage>
        <taxon>Bacteria</taxon>
        <taxon>Pseudomonadati</taxon>
        <taxon>Bacteroidota</taxon>
        <taxon>Cytophagia</taxon>
        <taxon>Cytophagales</taxon>
        <taxon>Fulvivirgaceae</taxon>
        <taxon>Chryseolinea</taxon>
    </lineage>
</organism>
<keyword evidence="1" id="KW-0732">Signal</keyword>
<accession>A0A1M5VCA6</accession>
<dbReference type="SUPFAM" id="SSF63829">
    <property type="entry name" value="Calcium-dependent phosphotriesterase"/>
    <property type="match status" value="1"/>
</dbReference>
<feature type="signal peptide" evidence="1">
    <location>
        <begin position="1"/>
        <end position="19"/>
    </location>
</feature>
<evidence type="ECO:0000313" key="2">
    <source>
        <dbReference type="EMBL" id="SHH72867.1"/>
    </source>
</evidence>
<dbReference type="Proteomes" id="UP000184212">
    <property type="component" value="Unassembled WGS sequence"/>
</dbReference>
<evidence type="ECO:0000256" key="1">
    <source>
        <dbReference type="SAM" id="SignalP"/>
    </source>
</evidence>
<gene>
    <name evidence="2" type="ORF">SAMN04488109_4999</name>
</gene>
<dbReference type="OrthoDB" id="1116010at2"/>
<dbReference type="STRING" id="947013.SAMN04488109_4999"/>
<evidence type="ECO:0000313" key="3">
    <source>
        <dbReference type="Proteomes" id="UP000184212"/>
    </source>
</evidence>
<keyword evidence="3" id="KW-1185">Reference proteome</keyword>
<name>A0A1M5VCA6_9BACT</name>
<feature type="chain" id="PRO_5012612691" evidence="1">
    <location>
        <begin position="20"/>
        <end position="264"/>
    </location>
</feature>
<protein>
    <submittedName>
        <fullName evidence="2">Uncharacterized protein</fullName>
    </submittedName>
</protein>